<gene>
    <name evidence="2" type="ORF">RUM44_007309</name>
</gene>
<name>A0ABR1B0B5_POLSC</name>
<reference evidence="2 3" key="1">
    <citation type="submission" date="2023-09" db="EMBL/GenBank/DDBJ databases">
        <title>Genomes of two closely related lineages of the louse Polyplax serrata with different host specificities.</title>
        <authorList>
            <person name="Martinu J."/>
            <person name="Tarabai H."/>
            <person name="Stefka J."/>
            <person name="Hypsa V."/>
        </authorList>
    </citation>
    <scope>NUCLEOTIDE SEQUENCE [LARGE SCALE GENOMIC DNA]</scope>
    <source>
        <strain evidence="2">98ZLc_SE</strain>
    </source>
</reference>
<sequence length="188" mass="21296">MKPEWAYITSITPMKYSPFSGEEDDTPGYECSGFEAQQRESIKTISPHEFENKRASAFLKENQPEPEVNRFKIQFGHLSQQSGNESTKDRDGRQPAKVNLKDPVRRIGRWPGVPWAEHAVGNVRIVSTYPQVHPTHKRKRTCYVKIAAGERSRLLSGSDSRSTSSSGFVAEFKVANQLVRGPLKHVRQ</sequence>
<dbReference type="EMBL" id="JAWJWF010000005">
    <property type="protein sequence ID" value="KAK6632268.1"/>
    <property type="molecule type" value="Genomic_DNA"/>
</dbReference>
<evidence type="ECO:0000256" key="1">
    <source>
        <dbReference type="SAM" id="MobiDB-lite"/>
    </source>
</evidence>
<feature type="region of interest" description="Disordered" evidence="1">
    <location>
        <begin position="76"/>
        <end position="101"/>
    </location>
</feature>
<evidence type="ECO:0000313" key="2">
    <source>
        <dbReference type="EMBL" id="KAK6632268.1"/>
    </source>
</evidence>
<comment type="caution">
    <text evidence="2">The sequence shown here is derived from an EMBL/GenBank/DDBJ whole genome shotgun (WGS) entry which is preliminary data.</text>
</comment>
<protein>
    <submittedName>
        <fullName evidence="2">Uncharacterized protein</fullName>
    </submittedName>
</protein>
<evidence type="ECO:0000313" key="3">
    <source>
        <dbReference type="Proteomes" id="UP001359485"/>
    </source>
</evidence>
<proteinExistence type="predicted"/>
<keyword evidence="3" id="KW-1185">Reference proteome</keyword>
<feature type="compositionally biased region" description="Basic and acidic residues" evidence="1">
    <location>
        <begin position="86"/>
        <end position="101"/>
    </location>
</feature>
<accession>A0ABR1B0B5</accession>
<dbReference type="Proteomes" id="UP001359485">
    <property type="component" value="Unassembled WGS sequence"/>
</dbReference>
<organism evidence="2 3">
    <name type="scientific">Polyplax serrata</name>
    <name type="common">Common mouse louse</name>
    <dbReference type="NCBI Taxonomy" id="468196"/>
    <lineage>
        <taxon>Eukaryota</taxon>
        <taxon>Metazoa</taxon>
        <taxon>Ecdysozoa</taxon>
        <taxon>Arthropoda</taxon>
        <taxon>Hexapoda</taxon>
        <taxon>Insecta</taxon>
        <taxon>Pterygota</taxon>
        <taxon>Neoptera</taxon>
        <taxon>Paraneoptera</taxon>
        <taxon>Psocodea</taxon>
        <taxon>Troctomorpha</taxon>
        <taxon>Phthiraptera</taxon>
        <taxon>Anoplura</taxon>
        <taxon>Polyplacidae</taxon>
        <taxon>Polyplax</taxon>
    </lineage>
</organism>